<organism evidence="1">
    <name type="scientific">candidate division TA06 bacterium ADurb.Bin131</name>
    <dbReference type="NCBI Taxonomy" id="1852827"/>
    <lineage>
        <taxon>Bacteria</taxon>
        <taxon>Bacteria division TA06</taxon>
    </lineage>
</organism>
<dbReference type="SUPFAM" id="SSF51726">
    <property type="entry name" value="UROD/MetE-like"/>
    <property type="match status" value="1"/>
</dbReference>
<reference evidence="1" key="1">
    <citation type="submission" date="2017-02" db="EMBL/GenBank/DDBJ databases">
        <title>Delving into the versatile metabolic prowess of the omnipresent phylum Bacteroidetes.</title>
        <authorList>
            <person name="Nobu M.K."/>
            <person name="Mei R."/>
            <person name="Narihiro T."/>
            <person name="Kuroda K."/>
            <person name="Liu W.-T."/>
        </authorList>
    </citation>
    <scope>NUCLEOTIDE SEQUENCE</scope>
    <source>
        <strain evidence="1">ADurb.Bin131</strain>
    </source>
</reference>
<dbReference type="Gene3D" id="3.20.20.210">
    <property type="match status" value="1"/>
</dbReference>
<protein>
    <submittedName>
        <fullName evidence="1">Uroporphyrinogen decarboxylase (URO-D)</fullName>
    </submittedName>
</protein>
<gene>
    <name evidence="1" type="ORF">BWX89_00042</name>
</gene>
<proteinExistence type="predicted"/>
<accession>A0A1V6CEM0</accession>
<dbReference type="InterPro" id="IPR038071">
    <property type="entry name" value="UROD/MetE-like_sf"/>
</dbReference>
<name>A0A1V6CEM0_UNCT6</name>
<dbReference type="AlphaFoldDB" id="A0A1V6CEM0"/>
<evidence type="ECO:0000313" key="1">
    <source>
        <dbReference type="EMBL" id="OQB75371.1"/>
    </source>
</evidence>
<dbReference type="Proteomes" id="UP000485562">
    <property type="component" value="Unassembled WGS sequence"/>
</dbReference>
<comment type="caution">
    <text evidence="1">The sequence shown here is derived from an EMBL/GenBank/DDBJ whole genome shotgun (WGS) entry which is preliminary data.</text>
</comment>
<dbReference type="EMBL" id="MWDQ01000014">
    <property type="protein sequence ID" value="OQB75371.1"/>
    <property type="molecule type" value="Genomic_DNA"/>
</dbReference>
<sequence>MCDRDEKLYRYRTDYPDDSIPVLPLRYGSGIFAGMITGSIKFGANTSWIEPIGKTIDETIDFPWKKQNKFVDIALKGLEYSIKRLNNKCYVYLSGYSSPLELAFILRGSEIFTDIYINPEKLHILINRCDKALKWAYELIKTNIKNENYGTIAGYLWMEKGLEFLSDDAAGLLSPRHYKEFGVPYTDKVFQRHSGGFLHLHTQAYHQMEAVSNMKHLTIHNWRPDPNTPEAIEILDKLVDGAKKKIVSIVAEPESIQKQISLLKQGRFFILCNCKNRKEQEFIVNLVREKMSID</sequence>